<comment type="pathway">
    <text evidence="2">Pyrimidine metabolism; UMP biosynthesis via de novo pathway; UMP from orotate: step 1/2.</text>
</comment>
<dbReference type="NCBIfam" id="TIGR00336">
    <property type="entry name" value="pyrE"/>
    <property type="match status" value="1"/>
</dbReference>
<dbReference type="AlphaFoldDB" id="A0A7E4W8Z5"/>
<protein>
    <recommendedName>
        <fullName evidence="7">Uridine 5'-monophosphate synthase</fullName>
        <ecNumber evidence="5">2.4.2.10</ecNumber>
        <ecNumber evidence="6">4.1.1.23</ecNumber>
    </recommendedName>
</protein>
<dbReference type="GO" id="GO:0006207">
    <property type="term" value="P:'de novo' pyrimidine nucleobase biosynthetic process"/>
    <property type="evidence" value="ECO:0007669"/>
    <property type="project" value="InterPro"/>
</dbReference>
<feature type="binding site" evidence="15">
    <location>
        <position position="264"/>
    </location>
    <ligand>
        <name>substrate</name>
    </ligand>
</feature>
<evidence type="ECO:0000256" key="3">
    <source>
        <dbReference type="ARBA" id="ARBA00006221"/>
    </source>
</evidence>
<evidence type="ECO:0000256" key="2">
    <source>
        <dbReference type="ARBA" id="ARBA00004889"/>
    </source>
</evidence>
<dbReference type="InterPro" id="IPR023031">
    <property type="entry name" value="OPRT"/>
</dbReference>
<evidence type="ECO:0000256" key="7">
    <source>
        <dbReference type="ARBA" id="ARBA00015047"/>
    </source>
</evidence>
<sequence>MSTDLLAQFHTQQVYKLGEFVLKSGAPSPIYIDLRMLISNPKLLIETCHELTSVVTAKNIEYDYICGVPYAALPIATLVSAQLSMPMLMKRKEAKSYGTKKLIEGVYEAGKRALIIEDVVTSGASILETVEALTAEGLVCTDVICALDREQGGVERLAEHGITLHSVVSMTNILDYLVSSSAITATRRGEIEAQLKATINYTAPKPDWTLAARRSALEMNPLNKRVLEIILEKKTNLCVAVDETDKAKVLEIVKAIAPSVVAVKLHADIIEGFDAAFAAEVSALAAKEKFVLFADRKLADTGNTVELQLTSGHLRIADWANVVTVHSVPGKSIVKSVGNVIKNAKTLQGALLIAELSCEGALTDAAYAKKSVAIAVEEPQTVSGFICQKRPSDEPGFLYWTPGVNESAKTDGRGQQWRSVADAITRDGNDIIIVGRAITQSADAGATAADYAKRSFAAWESRH</sequence>
<evidence type="ECO:0000256" key="15">
    <source>
        <dbReference type="PIRSR" id="PIRSR614732-2"/>
    </source>
</evidence>
<keyword evidence="17" id="KW-1185">Reference proteome</keyword>
<feature type="binding site" evidence="15">
    <location>
        <position position="242"/>
    </location>
    <ligand>
        <name>substrate</name>
    </ligand>
</feature>
<dbReference type="InterPro" id="IPR013785">
    <property type="entry name" value="Aldolase_TIM"/>
</dbReference>
<dbReference type="Pfam" id="PF00156">
    <property type="entry name" value="Pribosyltran"/>
    <property type="match status" value="1"/>
</dbReference>
<comment type="similarity">
    <text evidence="4">In the C-terminal section; belongs to the OMP decarboxylase family.</text>
</comment>
<dbReference type="SUPFAM" id="SSF51366">
    <property type="entry name" value="Ribulose-phoshate binding barrel"/>
    <property type="match status" value="1"/>
</dbReference>
<evidence type="ECO:0000259" key="16">
    <source>
        <dbReference type="SMART" id="SM00934"/>
    </source>
</evidence>
<dbReference type="InterPro" id="IPR001754">
    <property type="entry name" value="OMPdeCOase_dom"/>
</dbReference>
<dbReference type="WBParaSite" id="Pan_g8501.t1">
    <property type="protein sequence ID" value="Pan_g8501.t1"/>
    <property type="gene ID" value="Pan_g8501"/>
</dbReference>
<evidence type="ECO:0000256" key="5">
    <source>
        <dbReference type="ARBA" id="ARBA00011971"/>
    </source>
</evidence>
<feature type="binding site" evidence="15">
    <location>
        <position position="436"/>
    </location>
    <ligand>
        <name>substrate</name>
    </ligand>
</feature>
<comment type="pathway">
    <text evidence="1">Pyrimidine metabolism; UMP biosynthesis via de novo pathway; UMP from orotate: step 2/2.</text>
</comment>
<evidence type="ECO:0000313" key="17">
    <source>
        <dbReference type="Proteomes" id="UP000492821"/>
    </source>
</evidence>
<evidence type="ECO:0000256" key="10">
    <source>
        <dbReference type="ARBA" id="ARBA00022793"/>
    </source>
</evidence>
<feature type="active site" description="For OMPdecase activity" evidence="14">
    <location>
        <position position="300"/>
    </location>
</feature>
<evidence type="ECO:0000256" key="1">
    <source>
        <dbReference type="ARBA" id="ARBA00004861"/>
    </source>
</evidence>
<accession>A0A7E4W8Z5</accession>
<feature type="active site" description="For OMPdecase activity" evidence="14">
    <location>
        <position position="295"/>
    </location>
</feature>
<dbReference type="InterPro" id="IPR014732">
    <property type="entry name" value="OMPdecase"/>
</dbReference>
<comment type="similarity">
    <text evidence="3">In the N-terminal section; belongs to the purine/pyrimidine phosphoribosyltransferase family.</text>
</comment>
<evidence type="ECO:0000256" key="14">
    <source>
        <dbReference type="PIRSR" id="PIRSR614732-1"/>
    </source>
</evidence>
<dbReference type="InterPro" id="IPR000836">
    <property type="entry name" value="PRTase_dom"/>
</dbReference>
<feature type="binding site" evidence="15">
    <location>
        <position position="357"/>
    </location>
    <ligand>
        <name>substrate</name>
    </ligand>
</feature>
<dbReference type="FunFam" id="3.40.50.2020:FF:000025">
    <property type="entry name" value="Uridine monophosphate synthetase"/>
    <property type="match status" value="1"/>
</dbReference>
<keyword evidence="9" id="KW-0808">Transferase</keyword>
<dbReference type="GO" id="GO:0004588">
    <property type="term" value="F:orotate phosphoribosyltransferase activity"/>
    <property type="evidence" value="ECO:0007669"/>
    <property type="project" value="UniProtKB-EC"/>
</dbReference>
<dbReference type="UniPathway" id="UPA00070">
    <property type="reaction ID" value="UER00119"/>
</dbReference>
<dbReference type="PANTHER" id="PTHR19278">
    <property type="entry name" value="OROTATE PHOSPHORIBOSYLTRANSFERASE"/>
    <property type="match status" value="1"/>
</dbReference>
<dbReference type="InterPro" id="IPR011060">
    <property type="entry name" value="RibuloseP-bd_barrel"/>
</dbReference>
<evidence type="ECO:0000256" key="11">
    <source>
        <dbReference type="ARBA" id="ARBA00022975"/>
    </source>
</evidence>
<dbReference type="Pfam" id="PF00215">
    <property type="entry name" value="OMPdecase"/>
    <property type="match status" value="1"/>
</dbReference>
<keyword evidence="11" id="KW-0665">Pyrimidine biosynthesis</keyword>
<dbReference type="Proteomes" id="UP000492821">
    <property type="component" value="Unassembled WGS sequence"/>
</dbReference>
<dbReference type="InterPro" id="IPR029057">
    <property type="entry name" value="PRTase-like"/>
</dbReference>
<proteinExistence type="inferred from homology"/>
<organism evidence="17 18">
    <name type="scientific">Panagrellus redivivus</name>
    <name type="common">Microworm</name>
    <dbReference type="NCBI Taxonomy" id="6233"/>
    <lineage>
        <taxon>Eukaryota</taxon>
        <taxon>Metazoa</taxon>
        <taxon>Ecdysozoa</taxon>
        <taxon>Nematoda</taxon>
        <taxon>Chromadorea</taxon>
        <taxon>Rhabditida</taxon>
        <taxon>Tylenchina</taxon>
        <taxon>Panagrolaimomorpha</taxon>
        <taxon>Panagrolaimoidea</taxon>
        <taxon>Panagrolaimidae</taxon>
        <taxon>Panagrellus</taxon>
    </lineage>
</organism>
<dbReference type="GO" id="GO:0004590">
    <property type="term" value="F:orotidine-5'-phosphate decarboxylase activity"/>
    <property type="evidence" value="ECO:0007669"/>
    <property type="project" value="UniProtKB-EC"/>
</dbReference>
<dbReference type="SMART" id="SM00934">
    <property type="entry name" value="OMPdecase"/>
    <property type="match status" value="1"/>
</dbReference>
<evidence type="ECO:0000256" key="6">
    <source>
        <dbReference type="ARBA" id="ARBA00012321"/>
    </source>
</evidence>
<evidence type="ECO:0000313" key="18">
    <source>
        <dbReference type="WBParaSite" id="Pan_g8501.t1"/>
    </source>
</evidence>
<feature type="active site" description="For OMPdecase activity" evidence="14">
    <location>
        <position position="297"/>
    </location>
</feature>
<dbReference type="CDD" id="cd04725">
    <property type="entry name" value="OMP_decarboxylase_like"/>
    <property type="match status" value="1"/>
</dbReference>
<dbReference type="Gene3D" id="3.20.20.70">
    <property type="entry name" value="Aldolase class I"/>
    <property type="match status" value="1"/>
</dbReference>
<dbReference type="GO" id="GO:0044205">
    <property type="term" value="P:'de novo' UMP biosynthetic process"/>
    <property type="evidence" value="ECO:0007669"/>
    <property type="project" value="UniProtKB-UniPathway"/>
</dbReference>
<evidence type="ECO:0000256" key="8">
    <source>
        <dbReference type="ARBA" id="ARBA00022676"/>
    </source>
</evidence>
<dbReference type="Gene3D" id="3.40.50.2020">
    <property type="match status" value="1"/>
</dbReference>
<keyword evidence="13" id="KW-0511">Multifunctional enzyme</keyword>
<name>A0A7E4W8Z5_PANRE</name>
<feature type="binding site" evidence="15">
    <location>
        <position position="435"/>
    </location>
    <ligand>
        <name>substrate</name>
    </ligand>
</feature>
<dbReference type="InterPro" id="IPR004467">
    <property type="entry name" value="Or_phspho_trans_dom"/>
</dbReference>
<evidence type="ECO:0000256" key="12">
    <source>
        <dbReference type="ARBA" id="ARBA00023239"/>
    </source>
</evidence>
<evidence type="ECO:0000256" key="9">
    <source>
        <dbReference type="ARBA" id="ARBA00022679"/>
    </source>
</evidence>
<dbReference type="PANTHER" id="PTHR19278:SF9">
    <property type="entry name" value="URIDINE 5'-MONOPHOSPHATE SYNTHASE"/>
    <property type="match status" value="1"/>
</dbReference>
<keyword evidence="12" id="KW-0456">Lyase</keyword>
<feature type="binding site" evidence="15">
    <location>
        <position position="415"/>
    </location>
    <ligand>
        <name>substrate</name>
    </ligand>
</feature>
<evidence type="ECO:0000256" key="13">
    <source>
        <dbReference type="ARBA" id="ARBA00023268"/>
    </source>
</evidence>
<dbReference type="HAMAP" id="MF_01208">
    <property type="entry name" value="PyrE"/>
    <property type="match status" value="1"/>
</dbReference>
<evidence type="ECO:0000256" key="4">
    <source>
        <dbReference type="ARBA" id="ARBA00009769"/>
    </source>
</evidence>
<dbReference type="CDD" id="cd06223">
    <property type="entry name" value="PRTases_typeI"/>
    <property type="match status" value="1"/>
</dbReference>
<dbReference type="NCBIfam" id="TIGR01740">
    <property type="entry name" value="pyrF"/>
    <property type="match status" value="1"/>
</dbReference>
<reference evidence="17" key="1">
    <citation type="journal article" date="2013" name="Genetics">
        <title>The draft genome and transcriptome of Panagrellus redivivus are shaped by the harsh demands of a free-living lifestyle.</title>
        <authorList>
            <person name="Srinivasan J."/>
            <person name="Dillman A.R."/>
            <person name="Macchietto M.G."/>
            <person name="Heikkinen L."/>
            <person name="Lakso M."/>
            <person name="Fracchia K.M."/>
            <person name="Antoshechkin I."/>
            <person name="Mortazavi A."/>
            <person name="Wong G."/>
            <person name="Sternberg P.W."/>
        </authorList>
    </citation>
    <scope>NUCLEOTIDE SEQUENCE [LARGE SCALE GENOMIC DNA]</scope>
    <source>
        <strain evidence="17">MT8872</strain>
    </source>
</reference>
<dbReference type="FunFam" id="3.20.20.70:FF:000114">
    <property type="entry name" value="Decarboxylase,orotidine phosphate"/>
    <property type="match status" value="1"/>
</dbReference>
<feature type="domain" description="Orotidine 5'-phosphate decarboxylase" evidence="16">
    <location>
        <begin position="236"/>
        <end position="451"/>
    </location>
</feature>
<dbReference type="EC" id="2.4.2.10" evidence="5"/>
<reference evidence="18" key="2">
    <citation type="submission" date="2020-10" db="UniProtKB">
        <authorList>
            <consortium name="WormBaseParasite"/>
        </authorList>
    </citation>
    <scope>IDENTIFICATION</scope>
</reference>
<dbReference type="SUPFAM" id="SSF53271">
    <property type="entry name" value="PRTase-like"/>
    <property type="match status" value="1"/>
</dbReference>
<keyword evidence="8" id="KW-0328">Glycosyltransferase</keyword>
<keyword evidence="10" id="KW-0210">Decarboxylase</keyword>
<dbReference type="EC" id="4.1.1.23" evidence="6"/>